<reference evidence="3" key="1">
    <citation type="submission" date="2014-12" db="EMBL/GenBank/DDBJ databases">
        <title>Genome sequence of Clostridium beijerinckii strain 59B.</title>
        <authorList>
            <person name="Little G.T."/>
            <person name="Minton N.P."/>
        </authorList>
    </citation>
    <scope>NUCLEOTIDE SEQUENCE [LARGE SCALE GENOMIC DNA]</scope>
    <source>
        <strain evidence="3">59B</strain>
    </source>
</reference>
<evidence type="ECO:0000256" key="1">
    <source>
        <dbReference type="SAM" id="MobiDB-lite"/>
    </source>
</evidence>
<dbReference type="STRING" id="1520.LF65_02250"/>
<protein>
    <recommendedName>
        <fullName evidence="4">DNA replication protein DnaD</fullName>
    </recommendedName>
</protein>
<organism evidence="2 3">
    <name type="scientific">Clostridium beijerinckii</name>
    <name type="common">Clostridium MP</name>
    <dbReference type="NCBI Taxonomy" id="1520"/>
    <lineage>
        <taxon>Bacteria</taxon>
        <taxon>Bacillati</taxon>
        <taxon>Bacillota</taxon>
        <taxon>Clostridia</taxon>
        <taxon>Eubacteriales</taxon>
        <taxon>Clostridiaceae</taxon>
        <taxon>Clostridium</taxon>
    </lineage>
</organism>
<evidence type="ECO:0000313" key="3">
    <source>
        <dbReference type="Proteomes" id="UP000031866"/>
    </source>
</evidence>
<dbReference type="RefSeq" id="WP_052482791.1">
    <property type="nucleotide sequence ID" value="NZ_CP010086.2"/>
</dbReference>
<dbReference type="AlphaFoldDB" id="A0A0B5QKS5"/>
<evidence type="ECO:0008006" key="4">
    <source>
        <dbReference type="Google" id="ProtNLM"/>
    </source>
</evidence>
<proteinExistence type="predicted"/>
<accession>A0A0B5QKS5</accession>
<feature type="compositionally biased region" description="Polar residues" evidence="1">
    <location>
        <begin position="123"/>
        <end position="137"/>
    </location>
</feature>
<dbReference type="OrthoDB" id="9803393at2"/>
<name>A0A0B5QKS5_CLOBE</name>
<evidence type="ECO:0000313" key="2">
    <source>
        <dbReference type="EMBL" id="AJG98836.1"/>
    </source>
</evidence>
<gene>
    <name evidence="2" type="ORF">LF65_02250</name>
</gene>
<sequence length="234" mass="27132">MNEGWFKIHRCLFKKAIWLNSTPEQKVILITLLGMANHEGKEREWQGKQFKANPGEFVTSSKSIIEKAGKGISRQNVRTALEKFKKYEFLTYESTKTGMLINIVNWGDYQGKSNEANQRINQQVTNGSPTPNQQVTTNKNDKNIKNDKNEKKEEEAQLQPLSFPTPFHEIIFNQWHEISYRTWFEGCEIEEKEHLIIITVKEALKKTAIQNSYADPLRILLGKDISIKCIESEE</sequence>
<dbReference type="EMBL" id="CP010086">
    <property type="protein sequence ID" value="AJG98836.1"/>
    <property type="molecule type" value="Genomic_DNA"/>
</dbReference>
<feature type="region of interest" description="Disordered" evidence="1">
    <location>
        <begin position="123"/>
        <end position="145"/>
    </location>
</feature>
<dbReference type="KEGG" id="cbei:LF65_02250"/>
<dbReference type="Proteomes" id="UP000031866">
    <property type="component" value="Chromosome"/>
</dbReference>